<dbReference type="Proteomes" id="UP000247498">
    <property type="component" value="Unassembled WGS sequence"/>
</dbReference>
<feature type="compositionally biased region" description="Basic and acidic residues" evidence="1">
    <location>
        <begin position="293"/>
        <end position="303"/>
    </location>
</feature>
<feature type="region of interest" description="Disordered" evidence="1">
    <location>
        <begin position="293"/>
        <end position="318"/>
    </location>
</feature>
<evidence type="ECO:0000256" key="1">
    <source>
        <dbReference type="SAM" id="MobiDB-lite"/>
    </source>
</evidence>
<dbReference type="EMBL" id="BDRX01000020">
    <property type="protein sequence ID" value="GBF90875.1"/>
    <property type="molecule type" value="Genomic_DNA"/>
</dbReference>
<feature type="region of interest" description="Disordered" evidence="1">
    <location>
        <begin position="242"/>
        <end position="281"/>
    </location>
</feature>
<keyword evidence="3" id="KW-1185">Reference proteome</keyword>
<feature type="compositionally biased region" description="Basic residues" evidence="1">
    <location>
        <begin position="307"/>
        <end position="318"/>
    </location>
</feature>
<protein>
    <submittedName>
        <fullName evidence="2">Uncharacterized protein</fullName>
    </submittedName>
</protein>
<organism evidence="2 3">
    <name type="scientific">Raphidocelis subcapitata</name>
    <dbReference type="NCBI Taxonomy" id="307507"/>
    <lineage>
        <taxon>Eukaryota</taxon>
        <taxon>Viridiplantae</taxon>
        <taxon>Chlorophyta</taxon>
        <taxon>core chlorophytes</taxon>
        <taxon>Chlorophyceae</taxon>
        <taxon>CS clade</taxon>
        <taxon>Sphaeropleales</taxon>
        <taxon>Selenastraceae</taxon>
        <taxon>Raphidocelis</taxon>
    </lineage>
</organism>
<dbReference type="InParanoid" id="A0A2V0P1B0"/>
<gene>
    <name evidence="2" type="ORF">Rsub_03729</name>
</gene>
<accession>A0A2V0P1B0</accession>
<feature type="compositionally biased region" description="Low complexity" evidence="1">
    <location>
        <begin position="262"/>
        <end position="275"/>
    </location>
</feature>
<dbReference type="OrthoDB" id="541781at2759"/>
<comment type="caution">
    <text evidence="2">The sequence shown here is derived from an EMBL/GenBank/DDBJ whole genome shotgun (WGS) entry which is preliminary data.</text>
</comment>
<sequence>MAARAALDAFLAPIAPAAIDEALADYVCALLDDGDADEDAVQQLVELLGEVAPAFAARGAEQQTDDVLGLIEAARSGCNIDGAAASGSRPDAAAASSSGAPPPGELTAEALVARLRQLQVEACASDGGGGGGPVARTSSCGSGGGGACQEDSDLENADPGALAALWELSNGAASDGFLAHVLVRRCSGDVEAAAGWLIEQDVEAEEQAWQRAREEAREAAQLAALERQRSKAAVLNRFDLRPVSGPAEGGKKERPLEAWTAGKQQQQQQQPGKPQVRYREGVAVTSRGEKYVVERPPDWDGGSRGKVYTKGKRGKGFV</sequence>
<dbReference type="AlphaFoldDB" id="A0A2V0P1B0"/>
<proteinExistence type="predicted"/>
<evidence type="ECO:0000313" key="2">
    <source>
        <dbReference type="EMBL" id="GBF90875.1"/>
    </source>
</evidence>
<evidence type="ECO:0000313" key="3">
    <source>
        <dbReference type="Proteomes" id="UP000247498"/>
    </source>
</evidence>
<reference evidence="2 3" key="1">
    <citation type="journal article" date="2018" name="Sci. Rep.">
        <title>Raphidocelis subcapitata (=Pseudokirchneriella subcapitata) provides an insight into genome evolution and environmental adaptations in the Sphaeropleales.</title>
        <authorList>
            <person name="Suzuki S."/>
            <person name="Yamaguchi H."/>
            <person name="Nakajima N."/>
            <person name="Kawachi M."/>
        </authorList>
    </citation>
    <scope>NUCLEOTIDE SEQUENCE [LARGE SCALE GENOMIC DNA]</scope>
    <source>
        <strain evidence="2 3">NIES-35</strain>
    </source>
</reference>
<feature type="region of interest" description="Disordered" evidence="1">
    <location>
        <begin position="125"/>
        <end position="153"/>
    </location>
</feature>
<name>A0A2V0P1B0_9CHLO</name>